<dbReference type="PRINTS" id="PR01806">
    <property type="entry name" value="VIRFACTRMVIN"/>
</dbReference>
<feature type="transmembrane region" description="Helical" evidence="8">
    <location>
        <begin position="249"/>
        <end position="272"/>
    </location>
</feature>
<dbReference type="GO" id="GO:0009252">
    <property type="term" value="P:peptidoglycan biosynthetic process"/>
    <property type="evidence" value="ECO:0007669"/>
    <property type="project" value="UniProtKB-UniRule"/>
</dbReference>
<dbReference type="GO" id="GO:0071555">
    <property type="term" value="P:cell wall organization"/>
    <property type="evidence" value="ECO:0007669"/>
    <property type="project" value="UniProtKB-KW"/>
</dbReference>
<comment type="caution">
    <text evidence="9">The sequence shown here is derived from an EMBL/GenBank/DDBJ whole genome shotgun (WGS) entry which is preliminary data.</text>
</comment>
<dbReference type="UniPathway" id="UPA00219"/>
<feature type="transmembrane region" description="Helical" evidence="8">
    <location>
        <begin position="278"/>
        <end position="299"/>
    </location>
</feature>
<name>A0A2H0YLQ4_9BACT</name>
<keyword evidence="8" id="KW-0961">Cell wall biogenesis/degradation</keyword>
<dbReference type="PANTHER" id="PTHR47019">
    <property type="entry name" value="LIPID II FLIPPASE MURJ"/>
    <property type="match status" value="1"/>
</dbReference>
<evidence type="ECO:0000256" key="6">
    <source>
        <dbReference type="ARBA" id="ARBA00022989"/>
    </source>
</evidence>
<dbReference type="NCBIfam" id="TIGR01695">
    <property type="entry name" value="murJ_mviN"/>
    <property type="match status" value="1"/>
</dbReference>
<comment type="function">
    <text evidence="8">Involved in peptidoglycan biosynthesis. Transports lipid-linked peptidoglycan precursors from the inner to the outer leaflet of the cytoplasmic membrane.</text>
</comment>
<dbReference type="Pfam" id="PF03023">
    <property type="entry name" value="MurJ"/>
    <property type="match status" value="1"/>
</dbReference>
<evidence type="ECO:0000313" key="9">
    <source>
        <dbReference type="EMBL" id="PIS39431.1"/>
    </source>
</evidence>
<feature type="transmembrane region" description="Helical" evidence="8">
    <location>
        <begin position="311"/>
        <end position="333"/>
    </location>
</feature>
<feature type="transmembrane region" description="Helical" evidence="8">
    <location>
        <begin position="12"/>
        <end position="32"/>
    </location>
</feature>
<evidence type="ECO:0000313" key="10">
    <source>
        <dbReference type="Proteomes" id="UP000230088"/>
    </source>
</evidence>
<evidence type="ECO:0000256" key="3">
    <source>
        <dbReference type="ARBA" id="ARBA00022692"/>
    </source>
</evidence>
<dbReference type="GO" id="GO:0034204">
    <property type="term" value="P:lipid translocation"/>
    <property type="evidence" value="ECO:0007669"/>
    <property type="project" value="TreeGrafter"/>
</dbReference>
<keyword evidence="3 8" id="KW-0812">Transmembrane</keyword>
<reference evidence="10" key="1">
    <citation type="submission" date="2017-09" db="EMBL/GenBank/DDBJ databases">
        <title>Depth-based differentiation of microbial function through sediment-hosted aquifers and enrichment of novel symbionts in the deep terrestrial subsurface.</title>
        <authorList>
            <person name="Probst A.J."/>
            <person name="Ladd B."/>
            <person name="Jarett J.K."/>
            <person name="Geller-Mcgrath D.E."/>
            <person name="Sieber C.M.K."/>
            <person name="Emerson J.B."/>
            <person name="Anantharaman K."/>
            <person name="Thomas B.C."/>
            <person name="Malmstrom R."/>
            <person name="Stieglmeier M."/>
            <person name="Klingl A."/>
            <person name="Woyke T."/>
            <person name="Ryan C.M."/>
            <person name="Banfield J.F."/>
        </authorList>
    </citation>
    <scope>NUCLEOTIDE SEQUENCE [LARGE SCALE GENOMIC DNA]</scope>
</reference>
<dbReference type="HAMAP" id="MF_02078">
    <property type="entry name" value="MurJ_MviN"/>
    <property type="match status" value="1"/>
</dbReference>
<dbReference type="Proteomes" id="UP000230088">
    <property type="component" value="Unassembled WGS sequence"/>
</dbReference>
<proteinExistence type="inferred from homology"/>
<feature type="transmembrane region" description="Helical" evidence="8">
    <location>
        <begin position="59"/>
        <end position="77"/>
    </location>
</feature>
<feature type="transmembrane region" description="Helical" evidence="8">
    <location>
        <begin position="430"/>
        <end position="455"/>
    </location>
</feature>
<dbReference type="CDD" id="cd13123">
    <property type="entry name" value="MATE_MurJ_like"/>
    <property type="match status" value="1"/>
</dbReference>
<keyword evidence="2 8" id="KW-1003">Cell membrane</keyword>
<evidence type="ECO:0000256" key="1">
    <source>
        <dbReference type="ARBA" id="ARBA00004651"/>
    </source>
</evidence>
<dbReference type="InterPro" id="IPR051050">
    <property type="entry name" value="Lipid_II_flippase_MurJ/MviN"/>
</dbReference>
<feature type="transmembrane region" description="Helical" evidence="8">
    <location>
        <begin position="387"/>
        <end position="410"/>
    </location>
</feature>
<protein>
    <recommendedName>
        <fullName evidence="8">Probable lipid II flippase MurJ</fullName>
    </recommendedName>
</protein>
<keyword evidence="6 8" id="KW-1133">Transmembrane helix</keyword>
<organism evidence="9 10">
    <name type="scientific">Candidatus Nealsonbacteria bacterium CG08_land_8_20_14_0_20_38_20</name>
    <dbReference type="NCBI Taxonomy" id="1974705"/>
    <lineage>
        <taxon>Bacteria</taxon>
        <taxon>Candidatus Nealsoniibacteriota</taxon>
    </lineage>
</organism>
<feature type="transmembrane region" description="Helical" evidence="8">
    <location>
        <begin position="164"/>
        <end position="187"/>
    </location>
</feature>
<gene>
    <name evidence="9" type="primary">mviN</name>
    <name evidence="8" type="synonym">murJ</name>
    <name evidence="9" type="ORF">COT33_02100</name>
</gene>
<keyword evidence="4 8" id="KW-0133">Cell shape</keyword>
<dbReference type="AlphaFoldDB" id="A0A2H0YLQ4"/>
<comment type="subcellular location">
    <subcellularLocation>
        <location evidence="1 8">Cell membrane</location>
        <topology evidence="1 8">Multi-pass membrane protein</topology>
    </subcellularLocation>
</comment>
<feature type="transmembrane region" description="Helical" evidence="8">
    <location>
        <begin position="134"/>
        <end position="157"/>
    </location>
</feature>
<accession>A0A2H0YLQ4</accession>
<feature type="transmembrane region" description="Helical" evidence="8">
    <location>
        <begin position="193"/>
        <end position="213"/>
    </location>
</feature>
<keyword evidence="7 8" id="KW-0472">Membrane</keyword>
<evidence type="ECO:0000256" key="5">
    <source>
        <dbReference type="ARBA" id="ARBA00022984"/>
    </source>
</evidence>
<feature type="transmembrane region" description="Helical" evidence="8">
    <location>
        <begin position="353"/>
        <end position="375"/>
    </location>
</feature>
<dbReference type="GO" id="GO:0015648">
    <property type="term" value="F:lipid-linked peptidoglycan transporter activity"/>
    <property type="evidence" value="ECO:0007669"/>
    <property type="project" value="UniProtKB-UniRule"/>
</dbReference>
<dbReference type="GO" id="GO:0008360">
    <property type="term" value="P:regulation of cell shape"/>
    <property type="evidence" value="ECO:0007669"/>
    <property type="project" value="UniProtKB-KW"/>
</dbReference>
<evidence type="ECO:0000256" key="4">
    <source>
        <dbReference type="ARBA" id="ARBA00022960"/>
    </source>
</evidence>
<keyword evidence="8" id="KW-0813">Transport</keyword>
<evidence type="ECO:0000256" key="7">
    <source>
        <dbReference type="ARBA" id="ARBA00023136"/>
    </source>
</evidence>
<comment type="pathway">
    <text evidence="8">Cell wall biogenesis; peptidoglycan biosynthesis.</text>
</comment>
<evidence type="ECO:0000256" key="2">
    <source>
        <dbReference type="ARBA" id="ARBA00022475"/>
    </source>
</evidence>
<keyword evidence="5 8" id="KW-0573">Peptidoglycan synthesis</keyword>
<evidence type="ECO:0000256" key="8">
    <source>
        <dbReference type="HAMAP-Rule" id="MF_02078"/>
    </source>
</evidence>
<dbReference type="InterPro" id="IPR004268">
    <property type="entry name" value="MurJ"/>
</dbReference>
<feature type="transmembrane region" description="Helical" evidence="8">
    <location>
        <begin position="98"/>
        <end position="122"/>
    </location>
</feature>
<dbReference type="EMBL" id="PEYD01000039">
    <property type="protein sequence ID" value="PIS39431.1"/>
    <property type="molecule type" value="Genomic_DNA"/>
</dbReference>
<sequence length="464" mass="51281">MLNLFNIQTKNINSAAFILGITSLISALLGLIRDRLLAGTFGAGGELDVYYVAFRIPDFINMVLIIGAIAAAITPIFSQHLIRSREEAFKFLSNLLNVFLFFLIIISIILIIFVPQIISLIAPGFSPEKKELTVLLTRIMFLSPILLGMSNIISSILRVFQRFLITSIAPILYNVGIIIGILFFVPLMGLQGLAWGVVLGGFLHLLVQAPALIKVGFKPEKIFNLKEPSLIEAIKLTIPRSIGLATMQINLIIITAIASTLSVGSIAIFNLAENLSRPLYTFIAVSFSTAAFPVLSLAFSKRDKEKFKETFSLTFNKILFLTLPLGLLFFLFKDLIVKTILQAGKFSSFDTEITAVSFGLFSLGIFAEGMVLLIAKAFYAFHDTKTPTIISIANSIFTLILCLIFVRLLSEPNLFQQFLSSFLGIKNLKGIEIVALPLAISLSATLQFLILLILFRRKRKLAFE</sequence>
<dbReference type="GO" id="GO:0005886">
    <property type="term" value="C:plasma membrane"/>
    <property type="evidence" value="ECO:0007669"/>
    <property type="project" value="UniProtKB-SubCell"/>
</dbReference>
<dbReference type="PANTHER" id="PTHR47019:SF1">
    <property type="entry name" value="LIPID II FLIPPASE MURJ"/>
    <property type="match status" value="1"/>
</dbReference>
<comment type="similarity">
    <text evidence="8">Belongs to the MurJ/MviN family.</text>
</comment>